<dbReference type="Pfam" id="PF01974">
    <property type="entry name" value="tRNA_int_endo"/>
    <property type="match status" value="1"/>
</dbReference>
<dbReference type="InterPro" id="IPR016442">
    <property type="entry name" value="tRNA_splic_arch_short"/>
</dbReference>
<dbReference type="Gene3D" id="3.40.1170.20">
    <property type="entry name" value="tRNA intron endonuclease, N-terminal domain"/>
    <property type="match status" value="1"/>
</dbReference>
<comment type="function">
    <text evidence="3">Endonuclease that removes tRNA introns. Cleaves pre-tRNA at the 5'- and 3'-splice sites to release the intron. The products are an intron and two tRNA half-molecules bearing 2',3' cyclic phosphate and 5'-OH termini. Recognizes a pseudosymmetric substrate in which 2 bulged loops of 3 bases are separated by a stem of 4 bp.</text>
</comment>
<dbReference type="SUPFAM" id="SSF55267">
    <property type="entry name" value="tRNA-intron endonuclease N-terminal domain-like"/>
    <property type="match status" value="1"/>
</dbReference>
<dbReference type="Pfam" id="PF02778">
    <property type="entry name" value="tRNA_int_endo_N"/>
    <property type="match status" value="1"/>
</dbReference>
<evidence type="ECO:0000256" key="1">
    <source>
        <dbReference type="ARBA" id="ARBA00022694"/>
    </source>
</evidence>
<dbReference type="InterPro" id="IPR006676">
    <property type="entry name" value="tRNA_splic"/>
</dbReference>
<dbReference type="SUPFAM" id="SSF53032">
    <property type="entry name" value="tRNA-intron endonuclease catalytic domain-like"/>
    <property type="match status" value="1"/>
</dbReference>
<dbReference type="NCBIfam" id="TIGR00324">
    <property type="entry name" value="endA"/>
    <property type="match status" value="1"/>
</dbReference>
<dbReference type="InterPro" id="IPR006677">
    <property type="entry name" value="tRNA_intron_Endonuc_cat-like"/>
</dbReference>
<organism evidence="6">
    <name type="scientific">Ignisphaera aggregans</name>
    <dbReference type="NCBI Taxonomy" id="334771"/>
    <lineage>
        <taxon>Archaea</taxon>
        <taxon>Thermoproteota</taxon>
        <taxon>Thermoprotei</taxon>
        <taxon>Desulfurococcales</taxon>
        <taxon>Desulfurococcaceae</taxon>
        <taxon>Ignisphaera</taxon>
    </lineage>
</organism>
<dbReference type="GO" id="GO:0000379">
    <property type="term" value="P:tRNA-type intron splice site recognition and cleavage"/>
    <property type="evidence" value="ECO:0007669"/>
    <property type="project" value="TreeGrafter"/>
</dbReference>
<dbReference type="GO" id="GO:0003676">
    <property type="term" value="F:nucleic acid binding"/>
    <property type="evidence" value="ECO:0007669"/>
    <property type="project" value="InterPro"/>
</dbReference>
<dbReference type="EMBL" id="DTFF01000082">
    <property type="protein sequence ID" value="HGI88498.1"/>
    <property type="molecule type" value="Genomic_DNA"/>
</dbReference>
<proteinExistence type="predicted"/>
<dbReference type="PIRSF" id="PIRSF005285">
    <property type="entry name" value="tRNA_splic_archaea"/>
    <property type="match status" value="1"/>
</dbReference>
<sequence length="189" mass="21523">MSVPSQEKLTFEVYVVGWKSIVMNVERSAQLFKMFIGKPLGVSKPDPNTVYKVPLVLSMYEALYLCEKGVTEPILNTKKIDCKTLEEYFINLMPKFKRKYLVFKDLRQRGYIVRSGMKFGTDFTVYELGPGLEHAPYVVTVASASDRLKAVDIVGLGRLSHSVRKRSVLAIADEERGSVNYIVFKWVKV</sequence>
<keyword evidence="2 6" id="KW-0456">Lyase</keyword>
<evidence type="ECO:0000259" key="5">
    <source>
        <dbReference type="Pfam" id="PF02778"/>
    </source>
</evidence>
<dbReference type="CDD" id="cd22363">
    <property type="entry name" value="tRNA-intron_lyase_C"/>
    <property type="match status" value="1"/>
</dbReference>
<gene>
    <name evidence="6" type="primary">endA</name>
    <name evidence="6" type="ORF">ENV14_08980</name>
</gene>
<dbReference type="FunFam" id="3.40.1350.10:FF:000006">
    <property type="entry name" value="tRNA-splicing endonuclease"/>
    <property type="match status" value="1"/>
</dbReference>
<dbReference type="InterPro" id="IPR011856">
    <property type="entry name" value="tRNA_endonuc-like_dom_sf"/>
</dbReference>
<accession>A0A7C4FDG8</accession>
<dbReference type="InterPro" id="IPR036167">
    <property type="entry name" value="tRNA_intron_Endo_cat-like_sf"/>
</dbReference>
<evidence type="ECO:0000259" key="4">
    <source>
        <dbReference type="Pfam" id="PF01974"/>
    </source>
</evidence>
<feature type="domain" description="tRNA intron endonuclease N-terminal" evidence="5">
    <location>
        <begin position="19"/>
        <end position="81"/>
    </location>
</feature>
<dbReference type="AlphaFoldDB" id="A0A7C4FDG8"/>
<feature type="domain" description="tRNA intron endonuclease catalytic" evidence="4">
    <location>
        <begin position="96"/>
        <end position="181"/>
    </location>
</feature>
<keyword evidence="1" id="KW-0819">tRNA processing</keyword>
<name>A0A7C4FDG8_9CREN</name>
<reference evidence="6" key="1">
    <citation type="journal article" date="2020" name="mSystems">
        <title>Genome- and Community-Level Interaction Insights into Carbon Utilization and Element Cycling Functions of Hydrothermarchaeota in Hydrothermal Sediment.</title>
        <authorList>
            <person name="Zhou Z."/>
            <person name="Liu Y."/>
            <person name="Xu W."/>
            <person name="Pan J."/>
            <person name="Luo Z.H."/>
            <person name="Li M."/>
        </authorList>
    </citation>
    <scope>NUCLEOTIDE SEQUENCE [LARGE SCALE GENOMIC DNA]</scope>
    <source>
        <strain evidence="6">SpSt-732</strain>
    </source>
</reference>
<dbReference type="GO" id="GO:0000213">
    <property type="term" value="F:tRNA-intron lyase activity"/>
    <property type="evidence" value="ECO:0007669"/>
    <property type="project" value="UniProtKB-EC"/>
</dbReference>
<evidence type="ECO:0000256" key="3">
    <source>
        <dbReference type="ARBA" id="ARBA00024798"/>
    </source>
</evidence>
<dbReference type="PANTHER" id="PTHR13070">
    <property type="entry name" value="TRNA-SPLICING ENDONUCLEASE SUBUNIT SEN34-RELATED"/>
    <property type="match status" value="1"/>
</dbReference>
<dbReference type="InterPro" id="IPR006678">
    <property type="entry name" value="tRNA_intron_Endonuc_N"/>
</dbReference>
<dbReference type="InterPro" id="IPR036740">
    <property type="entry name" value="tRNA_intron_Endonuc_N_sf"/>
</dbReference>
<dbReference type="PANTHER" id="PTHR13070:SF0">
    <property type="entry name" value="TRNA-SPLICING ENDONUCLEASE SUBUNIT SEN34"/>
    <property type="match status" value="1"/>
</dbReference>
<comment type="caution">
    <text evidence="6">The sequence shown here is derived from an EMBL/GenBank/DDBJ whole genome shotgun (WGS) entry which is preliminary data.</text>
</comment>
<dbReference type="EC" id="4.6.1.16" evidence="6"/>
<protein>
    <submittedName>
        <fullName evidence="6">tRNA-intron lyase</fullName>
        <ecNumber evidence="6">4.6.1.16</ecNumber>
    </submittedName>
</protein>
<dbReference type="Gene3D" id="3.40.1350.10">
    <property type="match status" value="1"/>
</dbReference>
<evidence type="ECO:0000313" key="6">
    <source>
        <dbReference type="EMBL" id="HGI88498.1"/>
    </source>
</evidence>
<evidence type="ECO:0000256" key="2">
    <source>
        <dbReference type="ARBA" id="ARBA00023239"/>
    </source>
</evidence>